<evidence type="ECO:0000313" key="2">
    <source>
        <dbReference type="EMBL" id="GAE56847.1"/>
    </source>
</evidence>
<proteinExistence type="predicted"/>
<feature type="non-terminal residue" evidence="2">
    <location>
        <position position="20"/>
    </location>
</feature>
<dbReference type="AlphaFoldDB" id="W4SKC3"/>
<accession>W4SKC3</accession>
<dbReference type="Proteomes" id="UP000019084">
    <property type="component" value="Unassembled WGS sequence"/>
</dbReference>
<evidence type="ECO:0000256" key="1">
    <source>
        <dbReference type="SAM" id="MobiDB-lite"/>
    </source>
</evidence>
<feature type="region of interest" description="Disordered" evidence="1">
    <location>
        <begin position="1"/>
        <end position="20"/>
    </location>
</feature>
<evidence type="ECO:0000313" key="3">
    <source>
        <dbReference type="Proteomes" id="UP000019084"/>
    </source>
</evidence>
<organism evidence="2 3">
    <name type="scientific">Xanthomonas arboricola pv. pruni MAFF 301420</name>
    <dbReference type="NCBI Taxonomy" id="1418095"/>
    <lineage>
        <taxon>Bacteria</taxon>
        <taxon>Pseudomonadati</taxon>
        <taxon>Pseudomonadota</taxon>
        <taxon>Gammaproteobacteria</taxon>
        <taxon>Lysobacterales</taxon>
        <taxon>Lysobacteraceae</taxon>
        <taxon>Xanthomonas</taxon>
    </lineage>
</organism>
<dbReference type="EMBL" id="BAVC01000278">
    <property type="protein sequence ID" value="GAE56847.1"/>
    <property type="molecule type" value="Genomic_DNA"/>
</dbReference>
<comment type="caution">
    <text evidence="2">The sequence shown here is derived from an EMBL/GenBank/DDBJ whole genome shotgun (WGS) entry which is preliminary data.</text>
</comment>
<sequence length="20" mass="2403">MTRVRKTIAKRLMESKNSPR</sequence>
<reference evidence="2 3" key="1">
    <citation type="submission" date="2014-01" db="EMBL/GenBank/DDBJ databases">
        <title>Genome sequence and analysis of Xanthomonas arboricola pv. pruni.</title>
        <authorList>
            <person name="Fujikawa T."/>
            <person name="Nakazono-Nagaoka E."/>
        </authorList>
    </citation>
    <scope>NUCLEOTIDE SEQUENCE [LARGE SCALE GENOMIC DNA]</scope>
    <source>
        <strain evidence="3">MAFF 301420</strain>
    </source>
</reference>
<protein>
    <submittedName>
        <fullName evidence="2">Uncharacterized protein</fullName>
    </submittedName>
</protein>
<name>W4SKC3_9XANT</name>
<gene>
    <name evidence="2" type="ORF">XPR_3482</name>
</gene>